<dbReference type="InterPro" id="IPR010982">
    <property type="entry name" value="Lambda_DNA-bd_dom_sf"/>
</dbReference>
<dbReference type="Proteomes" id="UP000271256">
    <property type="component" value="Unassembled WGS sequence"/>
</dbReference>
<dbReference type="Pfam" id="PF13464">
    <property type="entry name" value="RodZ_C"/>
    <property type="match status" value="1"/>
</dbReference>
<organism evidence="4 5">
    <name type="scientific">Desulfofundulus salinus</name>
    <dbReference type="NCBI Taxonomy" id="2419843"/>
    <lineage>
        <taxon>Bacteria</taxon>
        <taxon>Bacillati</taxon>
        <taxon>Bacillota</taxon>
        <taxon>Clostridia</taxon>
        <taxon>Eubacteriales</taxon>
        <taxon>Peptococcaceae</taxon>
        <taxon>Desulfofundulus</taxon>
    </lineage>
</organism>
<feature type="domain" description="Cytoskeleton protein RodZ-like C-terminal" evidence="3">
    <location>
        <begin position="186"/>
        <end position="248"/>
    </location>
</feature>
<dbReference type="PANTHER" id="PTHR34475">
    <property type="match status" value="1"/>
</dbReference>
<dbReference type="InterPro" id="IPR025194">
    <property type="entry name" value="RodZ-like_C"/>
</dbReference>
<evidence type="ECO:0000313" key="5">
    <source>
        <dbReference type="Proteomes" id="UP000271256"/>
    </source>
</evidence>
<feature type="compositionally biased region" description="Polar residues" evidence="1">
    <location>
        <begin position="145"/>
        <end position="172"/>
    </location>
</feature>
<dbReference type="InterPro" id="IPR001387">
    <property type="entry name" value="Cro/C1-type_HTH"/>
</dbReference>
<keyword evidence="2" id="KW-0812">Transmembrane</keyword>
<accession>A0A494WSZ7</accession>
<feature type="region of interest" description="Disordered" evidence="1">
    <location>
        <begin position="137"/>
        <end position="175"/>
    </location>
</feature>
<protein>
    <submittedName>
        <fullName evidence="4">Helix-turn-helix domain-containing protein</fullName>
    </submittedName>
</protein>
<evidence type="ECO:0000313" key="4">
    <source>
        <dbReference type="EMBL" id="RKO66448.1"/>
    </source>
</evidence>
<sequence>MDIGNILREARQARGLSLEQAEEQTKIRRKYLEALEEEAFDVLPGRVYVRGFLRNYARFLGLDAEALVARFEEMFPLEETQPVTQPLAGVEKKLRLSWPSGRLAYVATGLLLAVLLLWGAGWLVGLTRDTAYDVVSQDKPAGTPGRSSPGNTGHTQNQDAPFPAPTSTGTDNRTPEGVHLVLNVTDETCWMRVVVDGKTMFTGEVAANQSKSFQAREHIWVKLGNAGVVNVQVNGRDLGVLGDRGQVVSREFSASTQG</sequence>
<keyword evidence="5" id="KW-1185">Reference proteome</keyword>
<keyword evidence="2" id="KW-1133">Transmembrane helix</keyword>
<evidence type="ECO:0000256" key="1">
    <source>
        <dbReference type="SAM" id="MobiDB-lite"/>
    </source>
</evidence>
<reference evidence="4 5" key="1">
    <citation type="submission" date="2018-10" db="EMBL/GenBank/DDBJ databases">
        <authorList>
            <person name="Grouzdev D.S."/>
            <person name="Krutkina M.S."/>
            <person name="Tourova T.P."/>
            <person name="Nazina T.N."/>
        </authorList>
    </citation>
    <scope>NUCLEOTIDE SEQUENCE [LARGE SCALE GENOMIC DNA]</scope>
    <source>
        <strain evidence="4 5">435</strain>
    </source>
</reference>
<keyword evidence="2" id="KW-0472">Membrane</keyword>
<dbReference type="EMBL" id="RBWE01000001">
    <property type="protein sequence ID" value="RKO66448.1"/>
    <property type="molecule type" value="Genomic_DNA"/>
</dbReference>
<dbReference type="Gene3D" id="1.10.260.40">
    <property type="entry name" value="lambda repressor-like DNA-binding domains"/>
    <property type="match status" value="1"/>
</dbReference>
<feature type="transmembrane region" description="Helical" evidence="2">
    <location>
        <begin position="103"/>
        <end position="124"/>
    </location>
</feature>
<dbReference type="OrthoDB" id="9797543at2"/>
<gene>
    <name evidence="4" type="ORF">D7024_05470</name>
</gene>
<dbReference type="Pfam" id="PF13413">
    <property type="entry name" value="HTH_25"/>
    <property type="match status" value="1"/>
</dbReference>
<dbReference type="RefSeq" id="WP_121450883.1">
    <property type="nucleotide sequence ID" value="NZ_RBWE01000001.1"/>
</dbReference>
<dbReference type="GO" id="GO:0003677">
    <property type="term" value="F:DNA binding"/>
    <property type="evidence" value="ECO:0007669"/>
    <property type="project" value="InterPro"/>
</dbReference>
<comment type="caution">
    <text evidence="4">The sequence shown here is derived from an EMBL/GenBank/DDBJ whole genome shotgun (WGS) entry which is preliminary data.</text>
</comment>
<name>A0A494WSZ7_9FIRM</name>
<dbReference type="AlphaFoldDB" id="A0A494WSZ7"/>
<dbReference type="CDD" id="cd00093">
    <property type="entry name" value="HTH_XRE"/>
    <property type="match status" value="1"/>
</dbReference>
<proteinExistence type="predicted"/>
<evidence type="ECO:0000256" key="2">
    <source>
        <dbReference type="SAM" id="Phobius"/>
    </source>
</evidence>
<dbReference type="PANTHER" id="PTHR34475:SF1">
    <property type="entry name" value="CYTOSKELETON PROTEIN RODZ"/>
    <property type="match status" value="1"/>
</dbReference>
<dbReference type="SUPFAM" id="SSF47413">
    <property type="entry name" value="lambda repressor-like DNA-binding domains"/>
    <property type="match status" value="1"/>
</dbReference>
<dbReference type="InterPro" id="IPR050400">
    <property type="entry name" value="Bact_Cytoskel_RodZ"/>
</dbReference>
<evidence type="ECO:0000259" key="3">
    <source>
        <dbReference type="Pfam" id="PF13464"/>
    </source>
</evidence>